<keyword evidence="3" id="KW-1185">Reference proteome</keyword>
<evidence type="ECO:0000313" key="2">
    <source>
        <dbReference type="EMBL" id="KZT41136.1"/>
    </source>
</evidence>
<name>A0A166FYT1_9AGAM</name>
<feature type="compositionally biased region" description="Basic residues" evidence="1">
    <location>
        <begin position="28"/>
        <end position="39"/>
    </location>
</feature>
<organism evidence="2 3">
    <name type="scientific">Sistotremastrum suecicum HHB10207 ss-3</name>
    <dbReference type="NCBI Taxonomy" id="1314776"/>
    <lineage>
        <taxon>Eukaryota</taxon>
        <taxon>Fungi</taxon>
        <taxon>Dikarya</taxon>
        <taxon>Basidiomycota</taxon>
        <taxon>Agaricomycotina</taxon>
        <taxon>Agaricomycetes</taxon>
        <taxon>Sistotremastrales</taxon>
        <taxon>Sistotremastraceae</taxon>
        <taxon>Sistotremastrum</taxon>
    </lineage>
</organism>
<dbReference type="Pfam" id="PF10346">
    <property type="entry name" value="Con-6"/>
    <property type="match status" value="1"/>
</dbReference>
<evidence type="ECO:0000313" key="3">
    <source>
        <dbReference type="Proteomes" id="UP000076798"/>
    </source>
</evidence>
<sequence length="111" mass="13023">MFGLENRKTRTRRTHHTNNPLTTTSSSRNRKWYQRKNPNRRAGGLKAALHNPNTTSHGRKNAKHELRAMVSLSTRDRRQIQSSIDRFCNRYQRQSSTRTHAEIQGDSLRPQ</sequence>
<gene>
    <name evidence="2" type="ORF">SISSUDRAFT_1001203</name>
</gene>
<evidence type="ECO:0000256" key="1">
    <source>
        <dbReference type="SAM" id="MobiDB-lite"/>
    </source>
</evidence>
<dbReference type="InterPro" id="IPR018824">
    <property type="entry name" value="Conidiation-specific_6"/>
</dbReference>
<feature type="region of interest" description="Disordered" evidence="1">
    <location>
        <begin position="88"/>
        <end position="111"/>
    </location>
</feature>
<dbReference type="AlphaFoldDB" id="A0A166FYT1"/>
<proteinExistence type="predicted"/>
<dbReference type="Proteomes" id="UP000076798">
    <property type="component" value="Unassembled WGS sequence"/>
</dbReference>
<reference evidence="2 3" key="1">
    <citation type="journal article" date="2016" name="Mol. Biol. Evol.">
        <title>Comparative Genomics of Early-Diverging Mushroom-Forming Fungi Provides Insights into the Origins of Lignocellulose Decay Capabilities.</title>
        <authorList>
            <person name="Nagy L.G."/>
            <person name="Riley R."/>
            <person name="Tritt A."/>
            <person name="Adam C."/>
            <person name="Daum C."/>
            <person name="Floudas D."/>
            <person name="Sun H."/>
            <person name="Yadav J.S."/>
            <person name="Pangilinan J."/>
            <person name="Larsson K.H."/>
            <person name="Matsuura K."/>
            <person name="Barry K."/>
            <person name="Labutti K."/>
            <person name="Kuo R."/>
            <person name="Ohm R.A."/>
            <person name="Bhattacharya S.S."/>
            <person name="Shirouzu T."/>
            <person name="Yoshinaga Y."/>
            <person name="Martin F.M."/>
            <person name="Grigoriev I.V."/>
            <person name="Hibbett D.S."/>
        </authorList>
    </citation>
    <scope>NUCLEOTIDE SEQUENCE [LARGE SCALE GENOMIC DNA]</scope>
    <source>
        <strain evidence="2 3">HHB10207 ss-3</strain>
    </source>
</reference>
<dbReference type="EMBL" id="KV428024">
    <property type="protein sequence ID" value="KZT41136.1"/>
    <property type="molecule type" value="Genomic_DNA"/>
</dbReference>
<feature type="non-terminal residue" evidence="2">
    <location>
        <position position="111"/>
    </location>
</feature>
<feature type="compositionally biased region" description="Low complexity" evidence="1">
    <location>
        <begin position="17"/>
        <end position="27"/>
    </location>
</feature>
<accession>A0A166FYT1</accession>
<dbReference type="OrthoDB" id="3353448at2759"/>
<feature type="region of interest" description="Disordered" evidence="1">
    <location>
        <begin position="1"/>
        <end position="64"/>
    </location>
</feature>
<protein>
    <submittedName>
        <fullName evidence="2">Uncharacterized protein</fullName>
    </submittedName>
</protein>